<evidence type="ECO:0000313" key="10">
    <source>
        <dbReference type="Proteomes" id="UP000609874"/>
    </source>
</evidence>
<feature type="signal peptide" evidence="8">
    <location>
        <begin position="1"/>
        <end position="21"/>
    </location>
</feature>
<keyword evidence="4" id="KW-0812">Transmembrane</keyword>
<dbReference type="EMBL" id="JACSQD010000001">
    <property type="protein sequence ID" value="MBD7993862.1"/>
    <property type="molecule type" value="Genomic_DNA"/>
</dbReference>
<organism evidence="9 10">
    <name type="scientific">Arthrobacter gallicola</name>
    <dbReference type="NCBI Taxonomy" id="2762225"/>
    <lineage>
        <taxon>Bacteria</taxon>
        <taxon>Bacillati</taxon>
        <taxon>Actinomycetota</taxon>
        <taxon>Actinomycetes</taxon>
        <taxon>Micrococcales</taxon>
        <taxon>Micrococcaceae</taxon>
        <taxon>Arthrobacter</taxon>
    </lineage>
</organism>
<evidence type="ECO:0000256" key="4">
    <source>
        <dbReference type="ARBA" id="ARBA00022692"/>
    </source>
</evidence>
<accession>A0ABR8UMT5</accession>
<evidence type="ECO:0000256" key="5">
    <source>
        <dbReference type="ARBA" id="ARBA00022989"/>
    </source>
</evidence>
<evidence type="ECO:0000256" key="3">
    <source>
        <dbReference type="ARBA" id="ARBA00022475"/>
    </source>
</evidence>
<dbReference type="Proteomes" id="UP000609874">
    <property type="component" value="Unassembled WGS sequence"/>
</dbReference>
<evidence type="ECO:0000256" key="8">
    <source>
        <dbReference type="SAM" id="SignalP"/>
    </source>
</evidence>
<gene>
    <name evidence="9" type="ORF">H9639_00895</name>
</gene>
<dbReference type="RefSeq" id="WP_191806276.1">
    <property type="nucleotide sequence ID" value="NZ_JACSQD010000001.1"/>
</dbReference>
<evidence type="ECO:0000256" key="6">
    <source>
        <dbReference type="ARBA" id="ARBA00023136"/>
    </source>
</evidence>
<comment type="caution">
    <text evidence="9">The sequence shown here is derived from an EMBL/GenBank/DDBJ whole genome shotgun (WGS) entry which is preliminary data.</text>
</comment>
<name>A0ABR8UMT5_9MICC</name>
<dbReference type="InterPro" id="IPR008693">
    <property type="entry name" value="MmpS"/>
</dbReference>
<evidence type="ECO:0000256" key="1">
    <source>
        <dbReference type="ARBA" id="ARBA00004236"/>
    </source>
</evidence>
<comment type="subcellular location">
    <subcellularLocation>
        <location evidence="1">Cell membrane</location>
    </subcellularLocation>
</comment>
<comment type="similarity">
    <text evidence="2">Belongs to the MmpS family.</text>
</comment>
<keyword evidence="3" id="KW-1003">Cell membrane</keyword>
<proteinExistence type="inferred from homology"/>
<reference evidence="9 10" key="1">
    <citation type="submission" date="2020-08" db="EMBL/GenBank/DDBJ databases">
        <title>A Genomic Blueprint of the Chicken Gut Microbiome.</title>
        <authorList>
            <person name="Gilroy R."/>
            <person name="Ravi A."/>
            <person name="Getino M."/>
            <person name="Pursley I."/>
            <person name="Horton D.L."/>
            <person name="Alikhan N.-F."/>
            <person name="Baker D."/>
            <person name="Gharbi K."/>
            <person name="Hall N."/>
            <person name="Watson M."/>
            <person name="Adriaenssens E.M."/>
            <person name="Foster-Nyarko E."/>
            <person name="Jarju S."/>
            <person name="Secka A."/>
            <person name="Antonio M."/>
            <person name="Oren A."/>
            <person name="Chaudhuri R."/>
            <person name="La Ragione R.M."/>
            <person name="Hildebrand F."/>
            <person name="Pallen M.J."/>
        </authorList>
    </citation>
    <scope>NUCLEOTIDE SEQUENCE [LARGE SCALE GENOMIC DNA]</scope>
    <source>
        <strain evidence="9 10">Sa2CUA1</strain>
    </source>
</reference>
<evidence type="ECO:0000256" key="7">
    <source>
        <dbReference type="SAM" id="MobiDB-lite"/>
    </source>
</evidence>
<evidence type="ECO:0000313" key="9">
    <source>
        <dbReference type="EMBL" id="MBD7993862.1"/>
    </source>
</evidence>
<sequence length="142" mass="14632">MKKTLATAAVLLLTASLSACGGGNEPENAGAAPSPEGNKEHTVVYEVTSDAGVASTISFVTESSTAKAERVDNPPLPFTREIKDTNTGEYDTVYRVSPGPAEGATSLSCKITVDGEVMAEETSKDPLSPPVCLALPDYLGGK</sequence>
<keyword evidence="10" id="KW-1185">Reference proteome</keyword>
<dbReference type="Pfam" id="PF05423">
    <property type="entry name" value="Mycobact_memb"/>
    <property type="match status" value="1"/>
</dbReference>
<feature type="region of interest" description="Disordered" evidence="7">
    <location>
        <begin position="64"/>
        <end position="83"/>
    </location>
</feature>
<dbReference type="PROSITE" id="PS51257">
    <property type="entry name" value="PROKAR_LIPOPROTEIN"/>
    <property type="match status" value="1"/>
</dbReference>
<evidence type="ECO:0000256" key="2">
    <source>
        <dbReference type="ARBA" id="ARBA00007531"/>
    </source>
</evidence>
<evidence type="ECO:0008006" key="11">
    <source>
        <dbReference type="Google" id="ProtNLM"/>
    </source>
</evidence>
<keyword evidence="5" id="KW-1133">Transmembrane helix</keyword>
<keyword evidence="8" id="KW-0732">Signal</keyword>
<dbReference type="InterPro" id="IPR038468">
    <property type="entry name" value="MmpS_C"/>
</dbReference>
<keyword evidence="6" id="KW-0472">Membrane</keyword>
<dbReference type="Gene3D" id="2.60.40.2880">
    <property type="entry name" value="MmpS1-5, C-terminal soluble domain"/>
    <property type="match status" value="1"/>
</dbReference>
<feature type="chain" id="PRO_5047051486" description="Lipoprotein" evidence="8">
    <location>
        <begin position="22"/>
        <end position="142"/>
    </location>
</feature>
<protein>
    <recommendedName>
        <fullName evidence="11">Lipoprotein</fullName>
    </recommendedName>
</protein>